<reference evidence="1" key="1">
    <citation type="submission" date="2014-09" db="EMBL/GenBank/DDBJ databases">
        <authorList>
            <person name="Magalhaes I.L.F."/>
            <person name="Oliveira U."/>
            <person name="Santos F.R."/>
            <person name="Vidigal T.H.D.A."/>
            <person name="Brescovit A.D."/>
            <person name="Santos A.J."/>
        </authorList>
    </citation>
    <scope>NUCLEOTIDE SEQUENCE</scope>
    <source>
        <tissue evidence="1">Shoot tissue taken approximately 20 cm above the soil surface</tissue>
    </source>
</reference>
<evidence type="ECO:0000313" key="1">
    <source>
        <dbReference type="EMBL" id="JAD92981.1"/>
    </source>
</evidence>
<sequence>MLPYSYYHEPSSVEVSVSAFCLTVLHHTGSVNLHQISYEDKQQVQEEVFLTITPMQVDKNRPKEQQAAD</sequence>
<organism evidence="1">
    <name type="scientific">Arundo donax</name>
    <name type="common">Giant reed</name>
    <name type="synonym">Donax arundinaceus</name>
    <dbReference type="NCBI Taxonomy" id="35708"/>
    <lineage>
        <taxon>Eukaryota</taxon>
        <taxon>Viridiplantae</taxon>
        <taxon>Streptophyta</taxon>
        <taxon>Embryophyta</taxon>
        <taxon>Tracheophyta</taxon>
        <taxon>Spermatophyta</taxon>
        <taxon>Magnoliopsida</taxon>
        <taxon>Liliopsida</taxon>
        <taxon>Poales</taxon>
        <taxon>Poaceae</taxon>
        <taxon>PACMAD clade</taxon>
        <taxon>Arundinoideae</taxon>
        <taxon>Arundineae</taxon>
        <taxon>Arundo</taxon>
    </lineage>
</organism>
<dbReference type="AlphaFoldDB" id="A0A0A9DYW5"/>
<dbReference type="EMBL" id="GBRH01204914">
    <property type="protein sequence ID" value="JAD92981.1"/>
    <property type="molecule type" value="Transcribed_RNA"/>
</dbReference>
<proteinExistence type="predicted"/>
<reference evidence="1" key="2">
    <citation type="journal article" date="2015" name="Data Brief">
        <title>Shoot transcriptome of the giant reed, Arundo donax.</title>
        <authorList>
            <person name="Barrero R.A."/>
            <person name="Guerrero F.D."/>
            <person name="Moolhuijzen P."/>
            <person name="Goolsby J.A."/>
            <person name="Tidwell J."/>
            <person name="Bellgard S.E."/>
            <person name="Bellgard M.I."/>
        </authorList>
    </citation>
    <scope>NUCLEOTIDE SEQUENCE</scope>
    <source>
        <tissue evidence="1">Shoot tissue taken approximately 20 cm above the soil surface</tissue>
    </source>
</reference>
<protein>
    <submittedName>
        <fullName evidence="1">Uncharacterized protein</fullName>
    </submittedName>
</protein>
<accession>A0A0A9DYW5</accession>
<name>A0A0A9DYW5_ARUDO</name>